<dbReference type="RefSeq" id="XP_040776257.1">
    <property type="nucleotide sequence ID" value="XM_040917120.1"/>
</dbReference>
<dbReference type="Pfam" id="PF07690">
    <property type="entry name" value="MFS_1"/>
    <property type="match status" value="1"/>
</dbReference>
<keyword evidence="6 8" id="KW-0472">Membrane</keyword>
<comment type="subcellular location">
    <subcellularLocation>
        <location evidence="1">Membrane</location>
        <topology evidence="1">Multi-pass membrane protein</topology>
    </subcellularLocation>
</comment>
<evidence type="ECO:0000256" key="4">
    <source>
        <dbReference type="ARBA" id="ARBA00022692"/>
    </source>
</evidence>
<feature type="transmembrane region" description="Helical" evidence="8">
    <location>
        <begin position="366"/>
        <end position="383"/>
    </location>
</feature>
<feature type="transmembrane region" description="Helical" evidence="8">
    <location>
        <begin position="435"/>
        <end position="453"/>
    </location>
</feature>
<proteinExistence type="inferred from homology"/>
<evidence type="ECO:0000313" key="9">
    <source>
        <dbReference type="EMBL" id="KAF3765296.1"/>
    </source>
</evidence>
<feature type="transmembrane region" description="Helical" evidence="8">
    <location>
        <begin position="572"/>
        <end position="591"/>
    </location>
</feature>
<feature type="transmembrane region" description="Helical" evidence="8">
    <location>
        <begin position="181"/>
        <end position="199"/>
    </location>
</feature>
<evidence type="ECO:0008006" key="11">
    <source>
        <dbReference type="Google" id="ProtNLM"/>
    </source>
</evidence>
<feature type="transmembrane region" description="Helical" evidence="8">
    <location>
        <begin position="324"/>
        <end position="346"/>
    </location>
</feature>
<feature type="transmembrane region" description="Helical" evidence="8">
    <location>
        <begin position="211"/>
        <end position="228"/>
    </location>
</feature>
<keyword evidence="10" id="KW-1185">Reference proteome</keyword>
<dbReference type="OrthoDB" id="4078873at2759"/>
<dbReference type="Gene3D" id="1.20.1250.20">
    <property type="entry name" value="MFS general substrate transporter like domains"/>
    <property type="match status" value="2"/>
</dbReference>
<gene>
    <name evidence="9" type="ORF">M406DRAFT_256740</name>
</gene>
<comment type="caution">
    <text evidence="9">The sequence shown here is derived from an EMBL/GenBank/DDBJ whole genome shotgun (WGS) entry which is preliminary data.</text>
</comment>
<dbReference type="GO" id="GO:0005886">
    <property type="term" value="C:plasma membrane"/>
    <property type="evidence" value="ECO:0007669"/>
    <property type="project" value="TreeGrafter"/>
</dbReference>
<evidence type="ECO:0000256" key="8">
    <source>
        <dbReference type="SAM" id="Phobius"/>
    </source>
</evidence>
<dbReference type="InterPro" id="IPR011701">
    <property type="entry name" value="MFS"/>
</dbReference>
<organism evidence="9 10">
    <name type="scientific">Cryphonectria parasitica (strain ATCC 38755 / EP155)</name>
    <dbReference type="NCBI Taxonomy" id="660469"/>
    <lineage>
        <taxon>Eukaryota</taxon>
        <taxon>Fungi</taxon>
        <taxon>Dikarya</taxon>
        <taxon>Ascomycota</taxon>
        <taxon>Pezizomycotina</taxon>
        <taxon>Sordariomycetes</taxon>
        <taxon>Sordariomycetidae</taxon>
        <taxon>Diaporthales</taxon>
        <taxon>Cryphonectriaceae</taxon>
        <taxon>Cryphonectria-Endothia species complex</taxon>
        <taxon>Cryphonectria</taxon>
    </lineage>
</organism>
<keyword evidence="4 8" id="KW-0812">Transmembrane</keyword>
<dbReference type="SUPFAM" id="SSF103473">
    <property type="entry name" value="MFS general substrate transporter"/>
    <property type="match status" value="2"/>
</dbReference>
<feature type="transmembrane region" description="Helical" evidence="8">
    <location>
        <begin position="459"/>
        <end position="479"/>
    </location>
</feature>
<feature type="transmembrane region" description="Helical" evidence="8">
    <location>
        <begin position="297"/>
        <end position="318"/>
    </location>
</feature>
<dbReference type="AlphaFoldDB" id="A0A9P4Y2D3"/>
<dbReference type="Proteomes" id="UP000803844">
    <property type="component" value="Unassembled WGS sequence"/>
</dbReference>
<feature type="transmembrane region" description="Helical" evidence="8">
    <location>
        <begin position="119"/>
        <end position="140"/>
    </location>
</feature>
<dbReference type="GO" id="GO:0022857">
    <property type="term" value="F:transmembrane transporter activity"/>
    <property type="evidence" value="ECO:0007669"/>
    <property type="project" value="InterPro"/>
</dbReference>
<evidence type="ECO:0000256" key="6">
    <source>
        <dbReference type="ARBA" id="ARBA00023136"/>
    </source>
</evidence>
<keyword evidence="3" id="KW-0813">Transport</keyword>
<evidence type="ECO:0000256" key="2">
    <source>
        <dbReference type="ARBA" id="ARBA00008335"/>
    </source>
</evidence>
<comment type="similarity">
    <text evidence="2">Belongs to the major facilitator superfamily.</text>
</comment>
<accession>A0A9P4Y2D3</accession>
<sequence>MGLKFRGGLIGLRNIGSGVEVVQSKQNDPEQQQQQDASGKELDPIVDTTDAAAPSTHSVEGKKELQFGVQAAEATLQVWSKNHLITAYIFMWLINFINAFTSGVAGTLTTYAVSEFSMHSLVSTTSILAGLIPGLTKLAFAKFIDNFGRPQGFMLAVGVMTLGLIMLAACNNVETYCAAAVFYYTGYSWIDFSITIFIADTSKLRNRAFSIAYVSSPWLITTWVYGLACDRITADGGIGWRWGYGTLAIVVPIICAPLWALFYFNQRKAIKMGLVHTKPHDRGVLQNIVFYGREFDIIGILLAAVGFGLFLLSFSLYAYQTDQWRSSLIICFFVFGGLLIITFVLWERFLAPVTFVPWSLIKNRTVFFTYTMVASLYTAWYLWDNYFYSFCIVVFNLSVTNATYMGNVYTIGSVFWALLFGLFIRYNGRIKWPAVYFGVPMTILGVGLMIHFRQPNVNVGYVVMCLIFIAFGGGTLVICEQMTVMAVSKHEDIPAVIAMEGMVANMGQAIGSTVAAAMWTGIFPEKLAQYLPADAQSSLTEIYGSIDVQSSYPIGSATRTGIMNAYGATQKLMLITAACLYTITWASTFMWESINVKEIKQFSGTIMW</sequence>
<evidence type="ECO:0000313" key="10">
    <source>
        <dbReference type="Proteomes" id="UP000803844"/>
    </source>
</evidence>
<dbReference type="InterPro" id="IPR036259">
    <property type="entry name" value="MFS_trans_sf"/>
</dbReference>
<dbReference type="EMBL" id="MU032347">
    <property type="protein sequence ID" value="KAF3765296.1"/>
    <property type="molecule type" value="Genomic_DNA"/>
</dbReference>
<dbReference type="GeneID" id="63834249"/>
<reference evidence="9" key="1">
    <citation type="journal article" date="2020" name="Phytopathology">
        <title>Genome sequence of the chestnut blight fungus Cryphonectria parasitica EP155: A fundamental resource for an archetypical invasive plant pathogen.</title>
        <authorList>
            <person name="Crouch J.A."/>
            <person name="Dawe A."/>
            <person name="Aerts A."/>
            <person name="Barry K."/>
            <person name="Churchill A.C.L."/>
            <person name="Grimwood J."/>
            <person name="Hillman B."/>
            <person name="Milgroom M.G."/>
            <person name="Pangilinan J."/>
            <person name="Smith M."/>
            <person name="Salamov A."/>
            <person name="Schmutz J."/>
            <person name="Yadav J."/>
            <person name="Grigoriev I.V."/>
            <person name="Nuss D."/>
        </authorList>
    </citation>
    <scope>NUCLEOTIDE SEQUENCE</scope>
    <source>
        <strain evidence="9">EP155</strain>
    </source>
</reference>
<feature type="transmembrane region" description="Helical" evidence="8">
    <location>
        <begin position="240"/>
        <end position="264"/>
    </location>
</feature>
<dbReference type="FunFam" id="1.20.1250.20:FF:000284">
    <property type="entry name" value="Siderophore iron transporter mirB"/>
    <property type="match status" value="1"/>
</dbReference>
<feature type="transmembrane region" description="Helical" evidence="8">
    <location>
        <begin position="403"/>
        <end position="423"/>
    </location>
</feature>
<name>A0A9P4Y2D3_CRYP1</name>
<evidence type="ECO:0000256" key="7">
    <source>
        <dbReference type="SAM" id="MobiDB-lite"/>
    </source>
</evidence>
<feature type="transmembrane region" description="Helical" evidence="8">
    <location>
        <begin position="89"/>
        <end position="113"/>
    </location>
</feature>
<keyword evidence="5 8" id="KW-1133">Transmembrane helix</keyword>
<evidence type="ECO:0000256" key="1">
    <source>
        <dbReference type="ARBA" id="ARBA00004141"/>
    </source>
</evidence>
<protein>
    <recommendedName>
        <fullName evidence="11">Siderophore iron transporter mirB</fullName>
    </recommendedName>
</protein>
<evidence type="ECO:0000256" key="5">
    <source>
        <dbReference type="ARBA" id="ARBA00022989"/>
    </source>
</evidence>
<feature type="region of interest" description="Disordered" evidence="7">
    <location>
        <begin position="22"/>
        <end position="45"/>
    </location>
</feature>
<dbReference type="PANTHER" id="PTHR23501">
    <property type="entry name" value="MAJOR FACILITATOR SUPERFAMILY"/>
    <property type="match status" value="1"/>
</dbReference>
<evidence type="ECO:0000256" key="3">
    <source>
        <dbReference type="ARBA" id="ARBA00022448"/>
    </source>
</evidence>
<feature type="transmembrane region" description="Helical" evidence="8">
    <location>
        <begin position="152"/>
        <end position="169"/>
    </location>
</feature>
<dbReference type="PANTHER" id="PTHR23501:SF3">
    <property type="entry name" value="MAJOR FACILITATOR SUPERFAMILY (MFS) PROFILE DOMAIN-CONTAINING PROTEIN"/>
    <property type="match status" value="1"/>
</dbReference>